<protein>
    <submittedName>
        <fullName evidence="2">Uncharacterized protein</fullName>
    </submittedName>
</protein>
<feature type="compositionally biased region" description="Polar residues" evidence="1">
    <location>
        <begin position="16"/>
        <end position="29"/>
    </location>
</feature>
<feature type="compositionally biased region" description="Acidic residues" evidence="1">
    <location>
        <begin position="191"/>
        <end position="207"/>
    </location>
</feature>
<evidence type="ECO:0000313" key="2">
    <source>
        <dbReference type="EMBL" id="KAH6895350.1"/>
    </source>
</evidence>
<dbReference type="Proteomes" id="UP000777438">
    <property type="component" value="Unassembled WGS sequence"/>
</dbReference>
<accession>A0A9P8WB69</accession>
<gene>
    <name evidence="2" type="ORF">B0T10DRAFT_477735</name>
</gene>
<comment type="caution">
    <text evidence="2">The sequence shown here is derived from an EMBL/GenBank/DDBJ whole genome shotgun (WGS) entry which is preliminary data.</text>
</comment>
<feature type="compositionally biased region" description="Low complexity" evidence="1">
    <location>
        <begin position="1"/>
        <end position="15"/>
    </location>
</feature>
<reference evidence="2 3" key="1">
    <citation type="journal article" date="2021" name="Nat. Commun.">
        <title>Genetic determinants of endophytism in the Arabidopsis root mycobiome.</title>
        <authorList>
            <person name="Mesny F."/>
            <person name="Miyauchi S."/>
            <person name="Thiergart T."/>
            <person name="Pickel B."/>
            <person name="Atanasova L."/>
            <person name="Karlsson M."/>
            <person name="Huettel B."/>
            <person name="Barry K.W."/>
            <person name="Haridas S."/>
            <person name="Chen C."/>
            <person name="Bauer D."/>
            <person name="Andreopoulos W."/>
            <person name="Pangilinan J."/>
            <person name="LaButti K."/>
            <person name="Riley R."/>
            <person name="Lipzen A."/>
            <person name="Clum A."/>
            <person name="Drula E."/>
            <person name="Henrissat B."/>
            <person name="Kohler A."/>
            <person name="Grigoriev I.V."/>
            <person name="Martin F.M."/>
            <person name="Hacquard S."/>
        </authorList>
    </citation>
    <scope>NUCLEOTIDE SEQUENCE [LARGE SCALE GENOMIC DNA]</scope>
    <source>
        <strain evidence="2 3">MPI-CAGE-CH-0241</strain>
    </source>
</reference>
<feature type="compositionally biased region" description="Acidic residues" evidence="1">
    <location>
        <begin position="138"/>
        <end position="180"/>
    </location>
</feature>
<feature type="compositionally biased region" description="Acidic residues" evidence="1">
    <location>
        <begin position="93"/>
        <end position="118"/>
    </location>
</feature>
<feature type="compositionally biased region" description="Basic and acidic residues" evidence="1">
    <location>
        <begin position="181"/>
        <end position="190"/>
    </location>
</feature>
<feature type="compositionally biased region" description="Basic and acidic residues" evidence="1">
    <location>
        <begin position="208"/>
        <end position="217"/>
    </location>
</feature>
<feature type="compositionally biased region" description="Acidic residues" evidence="1">
    <location>
        <begin position="248"/>
        <end position="273"/>
    </location>
</feature>
<evidence type="ECO:0000256" key="1">
    <source>
        <dbReference type="SAM" id="MobiDB-lite"/>
    </source>
</evidence>
<feature type="compositionally biased region" description="Acidic residues" evidence="1">
    <location>
        <begin position="71"/>
        <end position="85"/>
    </location>
</feature>
<organism evidence="2 3">
    <name type="scientific">Thelonectria olida</name>
    <dbReference type="NCBI Taxonomy" id="1576542"/>
    <lineage>
        <taxon>Eukaryota</taxon>
        <taxon>Fungi</taxon>
        <taxon>Dikarya</taxon>
        <taxon>Ascomycota</taxon>
        <taxon>Pezizomycotina</taxon>
        <taxon>Sordariomycetes</taxon>
        <taxon>Hypocreomycetidae</taxon>
        <taxon>Hypocreales</taxon>
        <taxon>Nectriaceae</taxon>
        <taxon>Thelonectria</taxon>
    </lineage>
</organism>
<evidence type="ECO:0000313" key="3">
    <source>
        <dbReference type="Proteomes" id="UP000777438"/>
    </source>
</evidence>
<dbReference type="AlphaFoldDB" id="A0A9P8WB69"/>
<proteinExistence type="predicted"/>
<sequence>MRASKSPSPSRRTPSNLFVTNVMSENDLNPSWGPWSPLKRNAGLRKRLVSRDQQYTPSREGTPMPGRSPEDDSCSQVEEEDEEPETSQHDISEVEVEAEAEAAVEDGSEQESSDEESMEYTTSDGALIPGYAPPIFAPEEDDPDTSSSDDDGPDGESTDDLARDEEEEDRIEDESGGDEPEGSKAGKIEIEQDECDEFEQGEFDEIEQYEHDEFEHNESEEDEQTPDKEADEVETEDEEAEGEKSQDEESEDAEGEDVDVMEVESEESEEEVVPECTEVTSSESEEFEDAEGDDFEDNLEVIEGGSEESELREELLESQAEHQAGPRVPDKIDQVANKIRMAAQFLEDNPDVDEENAVTMLEYISEVIQEHSNILHDDAILPKVMNALADENVAELWFDLTRLLDMTEKLQRIIEWEGRWKQAPYKGKDGWAV</sequence>
<feature type="compositionally biased region" description="Acidic residues" evidence="1">
    <location>
        <begin position="283"/>
        <end position="293"/>
    </location>
</feature>
<feature type="region of interest" description="Disordered" evidence="1">
    <location>
        <begin position="1"/>
        <end position="293"/>
    </location>
</feature>
<feature type="compositionally biased region" description="Acidic residues" evidence="1">
    <location>
        <begin position="218"/>
        <end position="241"/>
    </location>
</feature>
<name>A0A9P8WB69_9HYPO</name>
<keyword evidence="3" id="KW-1185">Reference proteome</keyword>
<dbReference type="EMBL" id="JAGPYM010000004">
    <property type="protein sequence ID" value="KAH6895350.1"/>
    <property type="molecule type" value="Genomic_DNA"/>
</dbReference>